<evidence type="ECO:0000313" key="3">
    <source>
        <dbReference type="Proteomes" id="UP000027439"/>
    </source>
</evidence>
<dbReference type="Proteomes" id="UP000597138">
    <property type="component" value="Unassembled WGS sequence"/>
</dbReference>
<gene>
    <name evidence="2" type="ORF">BG57_25655</name>
    <name evidence="1" type="ORF">GCM10010985_48120</name>
</gene>
<reference evidence="1" key="4">
    <citation type="submission" date="2024-05" db="EMBL/GenBank/DDBJ databases">
        <authorList>
            <person name="Sun Q."/>
            <person name="Zhou Y."/>
        </authorList>
    </citation>
    <scope>NUCLEOTIDE SEQUENCE</scope>
    <source>
        <strain evidence="1">CGMCC 1.11013</strain>
    </source>
</reference>
<dbReference type="EMBL" id="JFHE01000005">
    <property type="protein sequence ID" value="KDR35967.1"/>
    <property type="molecule type" value="Genomic_DNA"/>
</dbReference>
<dbReference type="eggNOG" id="ENOG5032PF5">
    <property type="taxonomic scope" value="Bacteria"/>
</dbReference>
<accession>A0A069P658</accession>
<name>A0A069P658_9BURK</name>
<reference evidence="4" key="3">
    <citation type="journal article" date="2019" name="Int. J. Syst. Evol. Microbiol.">
        <title>The Global Catalogue of Microorganisms (GCM) 10K type strain sequencing project: providing services to taxonomists for standard genome sequencing and annotation.</title>
        <authorList>
            <consortium name="The Broad Institute Genomics Platform"/>
            <consortium name="The Broad Institute Genome Sequencing Center for Infectious Disease"/>
            <person name="Wu L."/>
            <person name="Ma J."/>
        </authorList>
    </citation>
    <scope>NUCLEOTIDE SEQUENCE [LARGE SCALE GENOMIC DNA]</scope>
    <source>
        <strain evidence="4">CGMCC 1.11013</strain>
    </source>
</reference>
<sequence>MEIIVETFRAFGEASAAAIRVRPLAGQGFSTALRVECSRSMRQQYPVGTLFRLAVKPIEREGTPLLYAHHAAPFERVTPDAAQRFIAEKYRRTGATMP</sequence>
<evidence type="ECO:0000313" key="2">
    <source>
        <dbReference type="EMBL" id="KDR35967.1"/>
    </source>
</evidence>
<protein>
    <submittedName>
        <fullName evidence="2">Uncharacterized protein</fullName>
    </submittedName>
</protein>
<reference evidence="1" key="1">
    <citation type="journal article" date="2014" name="Int. J. Syst. Evol. Microbiol.">
        <title>Complete genome of a new Firmicutes species belonging to the dominant human colonic microbiota ('Ruminococcus bicirculans') reveals two chromosomes and a selective capacity to utilize plant glucans.</title>
        <authorList>
            <consortium name="NISC Comparative Sequencing Program"/>
            <person name="Wegmann U."/>
            <person name="Louis P."/>
            <person name="Goesmann A."/>
            <person name="Henrissat B."/>
            <person name="Duncan S.H."/>
            <person name="Flint H.J."/>
        </authorList>
    </citation>
    <scope>NUCLEOTIDE SEQUENCE</scope>
    <source>
        <strain evidence="1">CGMCC 1.11013</strain>
    </source>
</reference>
<dbReference type="RefSeq" id="WP_052005675.1">
    <property type="nucleotide sequence ID" value="NZ_BMEG01000009.1"/>
</dbReference>
<comment type="caution">
    <text evidence="2">The sequence shown here is derived from an EMBL/GenBank/DDBJ whole genome shotgun (WGS) entry which is preliminary data.</text>
</comment>
<reference evidence="2 3" key="2">
    <citation type="submission" date="2014-03" db="EMBL/GenBank/DDBJ databases">
        <title>Draft Genome Sequences of Four Burkholderia Strains.</title>
        <authorList>
            <person name="Liu X.Y."/>
            <person name="Li C.X."/>
            <person name="Xu J.H."/>
        </authorList>
    </citation>
    <scope>NUCLEOTIDE SEQUENCE [LARGE SCALE GENOMIC DNA]</scope>
    <source>
        <strain evidence="2 3">R27</strain>
    </source>
</reference>
<dbReference type="AlphaFoldDB" id="A0A069P658"/>
<evidence type="ECO:0000313" key="4">
    <source>
        <dbReference type="Proteomes" id="UP000597138"/>
    </source>
</evidence>
<dbReference type="Proteomes" id="UP000027439">
    <property type="component" value="Unassembled WGS sequence"/>
</dbReference>
<dbReference type="EMBL" id="BMEG01000009">
    <property type="protein sequence ID" value="GGD87967.1"/>
    <property type="molecule type" value="Genomic_DNA"/>
</dbReference>
<evidence type="ECO:0000313" key="1">
    <source>
        <dbReference type="EMBL" id="GGD87967.1"/>
    </source>
</evidence>
<dbReference type="OrthoDB" id="1260906at2"/>
<organism evidence="2 3">
    <name type="scientific">Caballeronia grimmiae</name>
    <dbReference type="NCBI Taxonomy" id="1071679"/>
    <lineage>
        <taxon>Bacteria</taxon>
        <taxon>Pseudomonadati</taxon>
        <taxon>Pseudomonadota</taxon>
        <taxon>Betaproteobacteria</taxon>
        <taxon>Burkholderiales</taxon>
        <taxon>Burkholderiaceae</taxon>
        <taxon>Caballeronia</taxon>
    </lineage>
</organism>
<keyword evidence="4" id="KW-1185">Reference proteome</keyword>
<proteinExistence type="predicted"/>